<proteinExistence type="predicted"/>
<dbReference type="Proteomes" id="UP000736583">
    <property type="component" value="Unassembled WGS sequence"/>
</dbReference>
<dbReference type="InterPro" id="IPR028976">
    <property type="entry name" value="CheC-like_sf"/>
</dbReference>
<evidence type="ECO:0000313" key="4">
    <source>
        <dbReference type="Proteomes" id="UP000736583"/>
    </source>
</evidence>
<dbReference type="RefSeq" id="WP_032120880.1">
    <property type="nucleotide sequence ID" value="NZ_JAHLQL010000005.1"/>
</dbReference>
<dbReference type="Gene3D" id="3.40.1550.10">
    <property type="entry name" value="CheC-like"/>
    <property type="match status" value="1"/>
</dbReference>
<dbReference type="PANTHER" id="PTHR39452">
    <property type="entry name" value="CHEY-P PHOSPHATASE CHEX"/>
    <property type="match status" value="1"/>
</dbReference>
<sequence length="153" mass="16709">MDVKHINPFIEAFFSIMPQIGFSDIKKNSLEVRQEIKATGVTISLGIIGDVKGNVIYTLDTESAKKIASTMMMGFPVTELDDMAQSAISELSNMLTANASTNFSNMGIQINISTPTLIYGEEFRIKTNTDKILAVTLSADNIPVDINIALENM</sequence>
<name>A0ABS6F587_9CLOT</name>
<evidence type="ECO:0000313" key="3">
    <source>
        <dbReference type="EMBL" id="MBU5592763.1"/>
    </source>
</evidence>
<organism evidence="3 4">
    <name type="scientific">Clostridium simiarum</name>
    <dbReference type="NCBI Taxonomy" id="2841506"/>
    <lineage>
        <taxon>Bacteria</taxon>
        <taxon>Bacillati</taxon>
        <taxon>Bacillota</taxon>
        <taxon>Clostridia</taxon>
        <taxon>Eubacteriales</taxon>
        <taxon>Clostridiaceae</taxon>
        <taxon>Clostridium</taxon>
    </lineage>
</organism>
<dbReference type="CDD" id="cd17906">
    <property type="entry name" value="CheX"/>
    <property type="match status" value="1"/>
</dbReference>
<dbReference type="EMBL" id="JAHLQL010000005">
    <property type="protein sequence ID" value="MBU5592763.1"/>
    <property type="molecule type" value="Genomic_DNA"/>
</dbReference>
<evidence type="ECO:0000259" key="2">
    <source>
        <dbReference type="Pfam" id="PF13690"/>
    </source>
</evidence>
<accession>A0ABS6F587</accession>
<keyword evidence="4" id="KW-1185">Reference proteome</keyword>
<comment type="caution">
    <text evidence="3">The sequence shown here is derived from an EMBL/GenBank/DDBJ whole genome shotgun (WGS) entry which is preliminary data.</text>
</comment>
<dbReference type="InterPro" id="IPR038756">
    <property type="entry name" value="CheX-like"/>
</dbReference>
<evidence type="ECO:0000256" key="1">
    <source>
        <dbReference type="ARBA" id="ARBA00022500"/>
    </source>
</evidence>
<reference evidence="3 4" key="1">
    <citation type="submission" date="2021-06" db="EMBL/GenBank/DDBJ databases">
        <authorList>
            <person name="Sun Q."/>
            <person name="Li D."/>
        </authorList>
    </citation>
    <scope>NUCLEOTIDE SEQUENCE [LARGE SCALE GENOMIC DNA]</scope>
    <source>
        <strain evidence="3 4">MSJ-4</strain>
    </source>
</reference>
<dbReference type="SUPFAM" id="SSF103039">
    <property type="entry name" value="CheC-like"/>
    <property type="match status" value="1"/>
</dbReference>
<dbReference type="InterPro" id="IPR028051">
    <property type="entry name" value="CheX-like_dom"/>
</dbReference>
<gene>
    <name evidence="3" type="ORF">KQI89_13490</name>
</gene>
<feature type="domain" description="Chemotaxis phosphatase CheX-like" evidence="2">
    <location>
        <begin position="41"/>
        <end position="130"/>
    </location>
</feature>
<dbReference type="PANTHER" id="PTHR39452:SF1">
    <property type="entry name" value="CHEY-P PHOSPHATASE CHEX"/>
    <property type="match status" value="1"/>
</dbReference>
<keyword evidence="1" id="KW-0145">Chemotaxis</keyword>
<protein>
    <submittedName>
        <fullName evidence="3">Chemotaxis protein CheX</fullName>
    </submittedName>
</protein>
<dbReference type="Pfam" id="PF13690">
    <property type="entry name" value="CheX"/>
    <property type="match status" value="1"/>
</dbReference>